<reference evidence="1 2" key="1">
    <citation type="submission" date="2019-03" db="EMBL/GenBank/DDBJ databases">
        <title>Draft genome sequences of novel Actinobacteria.</title>
        <authorList>
            <person name="Sahin N."/>
            <person name="Ay H."/>
            <person name="Saygin H."/>
        </authorList>
    </citation>
    <scope>NUCLEOTIDE SEQUENCE [LARGE SCALE GENOMIC DNA]</scope>
    <source>
        <strain evidence="1 2">H3C3</strain>
    </source>
</reference>
<name>A0A4R5CB86_9ACTN</name>
<sequence length="91" mass="10129">MAWDTVSTQYTKTDTGRAVECLALKFIGPDGTEYSDSLVISGYDLNEYKARALQVMAQVPDYVLAVIVACVEADGHMDTVWVQSIPRKRVR</sequence>
<dbReference type="RefSeq" id="WP_131888968.1">
    <property type="nucleotide sequence ID" value="NZ_SMKU01000003.1"/>
</dbReference>
<protein>
    <submittedName>
        <fullName evidence="1">Uncharacterized protein</fullName>
    </submittedName>
</protein>
<evidence type="ECO:0000313" key="2">
    <source>
        <dbReference type="Proteomes" id="UP000294513"/>
    </source>
</evidence>
<dbReference type="Proteomes" id="UP000294513">
    <property type="component" value="Unassembled WGS sequence"/>
</dbReference>
<dbReference type="EMBL" id="SMKU01000003">
    <property type="protein sequence ID" value="TDD97208.1"/>
    <property type="molecule type" value="Genomic_DNA"/>
</dbReference>
<comment type="caution">
    <text evidence="1">The sequence shown here is derived from an EMBL/GenBank/DDBJ whole genome shotgun (WGS) entry which is preliminary data.</text>
</comment>
<proteinExistence type="predicted"/>
<evidence type="ECO:0000313" key="1">
    <source>
        <dbReference type="EMBL" id="TDD97208.1"/>
    </source>
</evidence>
<dbReference type="AlphaFoldDB" id="A0A4R5CB86"/>
<gene>
    <name evidence="1" type="ORF">E1298_01865</name>
</gene>
<keyword evidence="2" id="KW-1185">Reference proteome</keyword>
<organism evidence="1 2">
    <name type="scientific">Actinomadura rubrisoli</name>
    <dbReference type="NCBI Taxonomy" id="2530368"/>
    <lineage>
        <taxon>Bacteria</taxon>
        <taxon>Bacillati</taxon>
        <taxon>Actinomycetota</taxon>
        <taxon>Actinomycetes</taxon>
        <taxon>Streptosporangiales</taxon>
        <taxon>Thermomonosporaceae</taxon>
        <taxon>Actinomadura</taxon>
    </lineage>
</organism>
<accession>A0A4R5CB86</accession>